<feature type="coiled-coil region" evidence="1">
    <location>
        <begin position="196"/>
        <end position="223"/>
    </location>
</feature>
<protein>
    <submittedName>
        <fullName evidence="2">Uncharacterized protein</fullName>
    </submittedName>
</protein>
<accession>A0A2K9V972</accession>
<dbReference type="EMBL" id="MG779372">
    <property type="protein sequence ID" value="AUV58765.1"/>
    <property type="molecule type" value="Genomic_DNA"/>
</dbReference>
<evidence type="ECO:0000256" key="1">
    <source>
        <dbReference type="SAM" id="Coils"/>
    </source>
</evidence>
<feature type="coiled-coil region" evidence="1">
    <location>
        <begin position="280"/>
        <end position="328"/>
    </location>
</feature>
<proteinExistence type="predicted"/>
<dbReference type="Pfam" id="PF19233">
    <property type="entry name" value="DUF5886"/>
    <property type="match status" value="1"/>
</dbReference>
<organism evidence="2">
    <name type="scientific">Bandra megavirus</name>
    <dbReference type="NCBI Taxonomy" id="2071566"/>
    <lineage>
        <taxon>Viruses</taxon>
        <taxon>Varidnaviria</taxon>
        <taxon>Bamfordvirae</taxon>
        <taxon>Nucleocytoviricota</taxon>
        <taxon>Megaviricetes</taxon>
        <taxon>Imitervirales</taxon>
        <taxon>Mimiviridae</taxon>
        <taxon>Megamimivirinae</taxon>
        <taxon>Megavirus</taxon>
    </lineage>
</organism>
<dbReference type="InterPro" id="IPR045368">
    <property type="entry name" value="DUF5886"/>
</dbReference>
<name>A0A2K9V972_9VIRU</name>
<reference evidence="2" key="1">
    <citation type="submission" date="2018-01" db="EMBL/GenBank/DDBJ databases">
        <title>Draft genome sequence of Bandra megavirus.</title>
        <authorList>
            <person name="Chatterjee A."/>
            <person name="Yadav R."/>
            <person name="Kondabagil K."/>
        </authorList>
    </citation>
    <scope>NUCLEOTIDE SEQUENCE</scope>
    <source>
        <strain evidence="2">KK-1</strain>
    </source>
</reference>
<sequence length="342" mass="40948">MNNFNHYYDIISNLNPKVNYSYWAKYFSKNEKKLLDGHYDLNIDKCTRSNSYIIHTVTTGPVLIFTDGGIKIVEYHILFTIAHHDGEPIFKLEKNNEEYNFEKCEFYKCFLKYDPNKIKNVNCRKNKFCKYKHNKYNQLCNNGIWCVSCNGKFNSSIYNLNNIIKDDLDFNEISKKSILSIMEIECSKDINNIHYLREVSRELTEKRNDLSKLDNLINDWQLNMDFYFENYKNLCIKQHENNISKRKELISKYGLDIDDFDDLIKKINSDINNIKSNDKIIRETEKIKSLEKKLLKQKCEIEKKQRQLEIQRRKLEIESERLKKHKIESKIESESETESESE</sequence>
<evidence type="ECO:0000313" key="2">
    <source>
        <dbReference type="EMBL" id="AUV58765.1"/>
    </source>
</evidence>
<keyword evidence="1" id="KW-0175">Coiled coil</keyword>